<dbReference type="Pfam" id="PF08268">
    <property type="entry name" value="FBA_3"/>
    <property type="match status" value="1"/>
</dbReference>
<evidence type="ECO:0000313" key="2">
    <source>
        <dbReference type="EMBL" id="KAL3630681.1"/>
    </source>
</evidence>
<dbReference type="InterPro" id="IPR036047">
    <property type="entry name" value="F-box-like_dom_sf"/>
</dbReference>
<reference evidence="3" key="1">
    <citation type="journal article" date="2024" name="IScience">
        <title>Strigolactones Initiate the Formation of Haustorium-like Structures in Castilleja.</title>
        <authorList>
            <person name="Buerger M."/>
            <person name="Peterson D."/>
            <person name="Chory J."/>
        </authorList>
    </citation>
    <scope>NUCLEOTIDE SEQUENCE [LARGE SCALE GENOMIC DNA]</scope>
</reference>
<feature type="domain" description="F-box" evidence="1">
    <location>
        <begin position="16"/>
        <end position="63"/>
    </location>
</feature>
<dbReference type="PROSITE" id="PS50181">
    <property type="entry name" value="FBOX"/>
    <property type="match status" value="1"/>
</dbReference>
<dbReference type="PANTHER" id="PTHR31672">
    <property type="entry name" value="BNACNNG10540D PROTEIN"/>
    <property type="match status" value="1"/>
</dbReference>
<dbReference type="AlphaFoldDB" id="A0ABD3CL66"/>
<dbReference type="InterPro" id="IPR001810">
    <property type="entry name" value="F-box_dom"/>
</dbReference>
<dbReference type="PANTHER" id="PTHR31672:SF11">
    <property type="entry name" value="F-BOX PROTEIN CPR1-LIKE ISOFORM X2"/>
    <property type="match status" value="1"/>
</dbReference>
<comment type="caution">
    <text evidence="2">The sequence shown here is derived from an EMBL/GenBank/DDBJ whole genome shotgun (WGS) entry which is preliminary data.</text>
</comment>
<dbReference type="Gene3D" id="1.20.1280.50">
    <property type="match status" value="1"/>
</dbReference>
<name>A0ABD3CL66_9LAMI</name>
<dbReference type="InterPro" id="IPR050796">
    <property type="entry name" value="SCF_F-box_component"/>
</dbReference>
<protein>
    <recommendedName>
        <fullName evidence="1">F-box domain-containing protein</fullName>
    </recommendedName>
</protein>
<dbReference type="Pfam" id="PF00646">
    <property type="entry name" value="F-box"/>
    <property type="match status" value="1"/>
</dbReference>
<evidence type="ECO:0000259" key="1">
    <source>
        <dbReference type="PROSITE" id="PS50181"/>
    </source>
</evidence>
<keyword evidence="3" id="KW-1185">Reference proteome</keyword>
<dbReference type="InterPro" id="IPR013187">
    <property type="entry name" value="F-box-assoc_dom_typ3"/>
</dbReference>
<accession>A0ABD3CL66</accession>
<gene>
    <name evidence="2" type="ORF">CASFOL_023665</name>
</gene>
<proteinExistence type="predicted"/>
<evidence type="ECO:0000313" key="3">
    <source>
        <dbReference type="Proteomes" id="UP001632038"/>
    </source>
</evidence>
<dbReference type="Proteomes" id="UP001632038">
    <property type="component" value="Unassembled WGS sequence"/>
</dbReference>
<organism evidence="2 3">
    <name type="scientific">Castilleja foliolosa</name>
    <dbReference type="NCBI Taxonomy" id="1961234"/>
    <lineage>
        <taxon>Eukaryota</taxon>
        <taxon>Viridiplantae</taxon>
        <taxon>Streptophyta</taxon>
        <taxon>Embryophyta</taxon>
        <taxon>Tracheophyta</taxon>
        <taxon>Spermatophyta</taxon>
        <taxon>Magnoliopsida</taxon>
        <taxon>eudicotyledons</taxon>
        <taxon>Gunneridae</taxon>
        <taxon>Pentapetalae</taxon>
        <taxon>asterids</taxon>
        <taxon>lamiids</taxon>
        <taxon>Lamiales</taxon>
        <taxon>Orobanchaceae</taxon>
        <taxon>Pedicularideae</taxon>
        <taxon>Castillejinae</taxon>
        <taxon>Castilleja</taxon>
    </lineage>
</organism>
<dbReference type="SUPFAM" id="SSF81383">
    <property type="entry name" value="F-box domain"/>
    <property type="match status" value="1"/>
</dbReference>
<sequence>MTAQTCPPCTTNVLKATNIDSLPDEIIFEILVRVPAQDLYDSTRFVCRKWYNIMYTSNFAQSHLQLSNPGLLVVYMCLREQFFMMMQNGRIEIFKCSYGSDRVVLSSCNGLLLEESRVNWKEMYITNPVTKQQFALPLLKLNTLPNRYALAYAASSRAYKAVGIPCFYDENRDLGLSIMTVGVDTDWERRVSTQHLSLKAKKLLKEFPLTTRGFVHWVQNNFTEYVLTMNVESEIITQIPGPCLRHDGKSIVVGWVGDETGNWRMDNNAQHRLGTSKGAQTFVIRIQTTWMVVTRWLVEFSRGVILRNLLPRWNFCCLQCSHTRNRLVRSARVHAGATRFQASLVSGPQEQPRVVGLMLFMAFFDVFSIDS</sequence>
<dbReference type="EMBL" id="JAVIJP010000032">
    <property type="protein sequence ID" value="KAL3630681.1"/>
    <property type="molecule type" value="Genomic_DNA"/>
</dbReference>